<keyword evidence="2" id="KW-1185">Reference proteome</keyword>
<feature type="non-terminal residue" evidence="1">
    <location>
        <position position="139"/>
    </location>
</feature>
<comment type="caution">
    <text evidence="1">The sequence shown here is derived from an EMBL/GenBank/DDBJ whole genome shotgun (WGS) entry which is preliminary data.</text>
</comment>
<gene>
    <name evidence="1" type="ORF">ADUPG1_011199</name>
</gene>
<organism evidence="1 2">
    <name type="scientific">Aduncisulcus paluster</name>
    <dbReference type="NCBI Taxonomy" id="2918883"/>
    <lineage>
        <taxon>Eukaryota</taxon>
        <taxon>Metamonada</taxon>
        <taxon>Carpediemonas-like organisms</taxon>
        <taxon>Aduncisulcus</taxon>
    </lineage>
</organism>
<accession>A0ABQ5JWR7</accession>
<sequence length="139" mass="15660">MGFAEWKKSFQFKKTSNLELNEDAQAFLRARRLVFFAFRDYSRASGITNYFTDNVAEDVNYDPMPGLMDGFLLAKLVCEADPRMKLSPSEDAGAKALTRSGTKVFKSVLKWAKDEGFRFDHPLGSTLSIDDINPAETES</sequence>
<reference evidence="1" key="1">
    <citation type="submission" date="2022-03" db="EMBL/GenBank/DDBJ databases">
        <title>Draft genome sequence of Aduncisulcus paluster, a free-living microaerophilic Fornicata.</title>
        <authorList>
            <person name="Yuyama I."/>
            <person name="Kume K."/>
            <person name="Tamura T."/>
            <person name="Inagaki Y."/>
            <person name="Hashimoto T."/>
        </authorList>
    </citation>
    <scope>NUCLEOTIDE SEQUENCE</scope>
    <source>
        <strain evidence="1">NY0171</strain>
    </source>
</reference>
<dbReference type="Proteomes" id="UP001057375">
    <property type="component" value="Unassembled WGS sequence"/>
</dbReference>
<protein>
    <submittedName>
        <fullName evidence="1">Uncharacterized protein</fullName>
    </submittedName>
</protein>
<evidence type="ECO:0000313" key="1">
    <source>
        <dbReference type="EMBL" id="GKT17911.1"/>
    </source>
</evidence>
<dbReference type="EMBL" id="BQXS01011893">
    <property type="protein sequence ID" value="GKT17911.1"/>
    <property type="molecule type" value="Genomic_DNA"/>
</dbReference>
<evidence type="ECO:0000313" key="2">
    <source>
        <dbReference type="Proteomes" id="UP001057375"/>
    </source>
</evidence>
<proteinExistence type="predicted"/>
<name>A0ABQ5JWR7_9EUKA</name>